<dbReference type="Proteomes" id="UP001224644">
    <property type="component" value="Unassembled WGS sequence"/>
</dbReference>
<proteinExistence type="predicted"/>
<feature type="transmembrane region" description="Helical" evidence="1">
    <location>
        <begin position="47"/>
        <end position="67"/>
    </location>
</feature>
<dbReference type="RefSeq" id="WP_238222344.1">
    <property type="nucleotide sequence ID" value="NZ_BPQD01000003.1"/>
</dbReference>
<comment type="caution">
    <text evidence="2">The sequence shown here is derived from an EMBL/GenBank/DDBJ whole genome shotgun (WGS) entry which is preliminary data.</text>
</comment>
<feature type="transmembrane region" description="Helical" evidence="1">
    <location>
        <begin position="20"/>
        <end position="40"/>
    </location>
</feature>
<keyword evidence="3" id="KW-1185">Reference proteome</keyword>
<evidence type="ECO:0000256" key="1">
    <source>
        <dbReference type="SAM" id="Phobius"/>
    </source>
</evidence>
<keyword evidence="1" id="KW-0472">Membrane</keyword>
<name>A0ABT8BFR6_9HYPH</name>
<gene>
    <name evidence="2" type="ORF">QWZ12_10220</name>
</gene>
<evidence type="ECO:0008006" key="4">
    <source>
        <dbReference type="Google" id="ProtNLM"/>
    </source>
</evidence>
<organism evidence="2 3">
    <name type="scientific">Methylobacterium adhaesivum</name>
    <dbReference type="NCBI Taxonomy" id="333297"/>
    <lineage>
        <taxon>Bacteria</taxon>
        <taxon>Pseudomonadati</taxon>
        <taxon>Pseudomonadota</taxon>
        <taxon>Alphaproteobacteria</taxon>
        <taxon>Hyphomicrobiales</taxon>
        <taxon>Methylobacteriaceae</taxon>
        <taxon>Methylobacterium</taxon>
    </lineage>
</organism>
<reference evidence="3" key="1">
    <citation type="journal article" date="2019" name="Int. J. Syst. Evol. Microbiol.">
        <title>The Global Catalogue of Microorganisms (GCM) 10K type strain sequencing project: providing services to taxonomists for standard genome sequencing and annotation.</title>
        <authorList>
            <consortium name="The Broad Institute Genomics Platform"/>
            <consortium name="The Broad Institute Genome Sequencing Center for Infectious Disease"/>
            <person name="Wu L."/>
            <person name="Ma J."/>
        </authorList>
    </citation>
    <scope>NUCLEOTIDE SEQUENCE [LARGE SCALE GENOMIC DNA]</scope>
    <source>
        <strain evidence="3">CECT 7069</strain>
    </source>
</reference>
<feature type="transmembrane region" description="Helical" evidence="1">
    <location>
        <begin position="73"/>
        <end position="99"/>
    </location>
</feature>
<keyword evidence="1" id="KW-0812">Transmembrane</keyword>
<dbReference type="EMBL" id="JAUFPX010000006">
    <property type="protein sequence ID" value="MDN3590987.1"/>
    <property type="molecule type" value="Genomic_DNA"/>
</dbReference>
<evidence type="ECO:0000313" key="3">
    <source>
        <dbReference type="Proteomes" id="UP001224644"/>
    </source>
</evidence>
<evidence type="ECO:0000313" key="2">
    <source>
        <dbReference type="EMBL" id="MDN3590987.1"/>
    </source>
</evidence>
<protein>
    <recommendedName>
        <fullName evidence="4">HEAT repeat domain-containing protein</fullName>
    </recommendedName>
</protein>
<keyword evidence="1" id="KW-1133">Transmembrane helix</keyword>
<accession>A0ABT8BFR6</accession>
<sequence length="338" mass="36122">MNVVETIPVIPYPARLTPRARTALVLLFGLDTLVLAGFLVGDLSGAAALIGHGLNVCLFVATARPAFAADLTFLVVVALLAAGAGPFGILASVVLYALLARTNVAAADLERWYRQISGAPEPNAAAALYDRIVDGRARRPGPDAVARFHAVLEGPLAQQQALLGLIGLSYFPEYRPLLRKALCSEEPSIRVHAAAVSVKLRTALRAEFGRACGDAGHAPAADLVRAERLALLADSGFLDPAESATAREAALTLCRPILQGRPEDRRLRRQVFELLAGLERWDELRASLDATRARSPEDAALGLRCLMELGRTRDLHRAVVRPASVPSRPGASHDPVLR</sequence>